<name>A0A318ZQ48_9EURO</name>
<dbReference type="GeneID" id="37077422"/>
<dbReference type="PANTHER" id="PTHR43591:SF96">
    <property type="entry name" value="PUTATIVE-RELATED"/>
    <property type="match status" value="1"/>
</dbReference>
<evidence type="ECO:0000259" key="1">
    <source>
        <dbReference type="Pfam" id="PF13649"/>
    </source>
</evidence>
<dbReference type="SUPFAM" id="SSF53335">
    <property type="entry name" value="S-adenosyl-L-methionine-dependent methyltransferases"/>
    <property type="match status" value="1"/>
</dbReference>
<evidence type="ECO:0000313" key="2">
    <source>
        <dbReference type="EMBL" id="PYH49751.1"/>
    </source>
</evidence>
<keyword evidence="2" id="KW-0489">Methyltransferase</keyword>
<keyword evidence="2" id="KW-0808">Transferase</keyword>
<dbReference type="Gene3D" id="3.40.50.150">
    <property type="entry name" value="Vaccinia Virus protein VP39"/>
    <property type="match status" value="1"/>
</dbReference>
<proteinExistence type="predicted"/>
<dbReference type="AlphaFoldDB" id="A0A318ZQ48"/>
<dbReference type="OrthoDB" id="417697at2759"/>
<dbReference type="InterPro" id="IPR029063">
    <property type="entry name" value="SAM-dependent_MTases_sf"/>
</dbReference>
<dbReference type="Proteomes" id="UP000248349">
    <property type="component" value="Unassembled WGS sequence"/>
</dbReference>
<dbReference type="STRING" id="1450539.A0A318ZQ48"/>
<organism evidence="2 3">
    <name type="scientific">Aspergillus saccharolyticus JOP 1030-1</name>
    <dbReference type="NCBI Taxonomy" id="1450539"/>
    <lineage>
        <taxon>Eukaryota</taxon>
        <taxon>Fungi</taxon>
        <taxon>Dikarya</taxon>
        <taxon>Ascomycota</taxon>
        <taxon>Pezizomycotina</taxon>
        <taxon>Eurotiomycetes</taxon>
        <taxon>Eurotiomycetidae</taxon>
        <taxon>Eurotiales</taxon>
        <taxon>Aspergillaceae</taxon>
        <taxon>Aspergillus</taxon>
        <taxon>Aspergillus subgen. Circumdati</taxon>
    </lineage>
</organism>
<dbReference type="GO" id="GO:0032259">
    <property type="term" value="P:methylation"/>
    <property type="evidence" value="ECO:0007669"/>
    <property type="project" value="UniProtKB-KW"/>
</dbReference>
<protein>
    <submittedName>
        <fullName evidence="2">S-adenosyl-L-methionine-dependent methyltransferase</fullName>
    </submittedName>
</protein>
<dbReference type="InterPro" id="IPR041698">
    <property type="entry name" value="Methyltransf_25"/>
</dbReference>
<dbReference type="Pfam" id="PF13649">
    <property type="entry name" value="Methyltransf_25"/>
    <property type="match status" value="1"/>
</dbReference>
<dbReference type="CDD" id="cd02440">
    <property type="entry name" value="AdoMet_MTases"/>
    <property type="match status" value="1"/>
</dbReference>
<gene>
    <name evidence="2" type="ORF">BP01DRAFT_361785</name>
</gene>
<sequence>MCPIVSIAIISVFENLLLQHYRTRRSYSRAGSAADLRAGRCRFSRILQDLVSFVTKISTVLQEQPPTWRWSITMTMGSAVIEAGDYVLGRSITDSVRNDAEHLLWKFHKGYELHPAIPVSDKMRIADLGCGTGIWLLDLARQLPPTVQLHGFDVCDKQYPAQPRWPQNMTLSVIDMMADLPPSIVGQYDVVHLRMWVNNVRDEETATLIGQAKRLLKPGGYIQWEEADLDNQVTEGLVAEKTAARMSDLMRRVNLNYSWVSELPERLRKENLEVVESDSGRFAPHLVDLCTRNYILTLRELTQGIKKGLSADMLLAVSEQEVALQCLATQQKEKIVYNWSPVTVLAQHRV</sequence>
<reference evidence="2 3" key="1">
    <citation type="submission" date="2016-12" db="EMBL/GenBank/DDBJ databases">
        <title>The genomes of Aspergillus section Nigri reveals drivers in fungal speciation.</title>
        <authorList>
            <consortium name="DOE Joint Genome Institute"/>
            <person name="Vesth T.C."/>
            <person name="Nybo J."/>
            <person name="Theobald S."/>
            <person name="Brandl J."/>
            <person name="Frisvad J.C."/>
            <person name="Nielsen K.F."/>
            <person name="Lyhne E.K."/>
            <person name="Kogle M.E."/>
            <person name="Kuo A."/>
            <person name="Riley R."/>
            <person name="Clum A."/>
            <person name="Nolan M."/>
            <person name="Lipzen A."/>
            <person name="Salamov A."/>
            <person name="Henrissat B."/>
            <person name="Wiebenga A."/>
            <person name="De Vries R.P."/>
            <person name="Grigoriev I.V."/>
            <person name="Mortensen U.H."/>
            <person name="Andersen M.R."/>
            <person name="Baker S.E."/>
        </authorList>
    </citation>
    <scope>NUCLEOTIDE SEQUENCE [LARGE SCALE GENOMIC DNA]</scope>
    <source>
        <strain evidence="2 3">JOP 1030-1</strain>
    </source>
</reference>
<dbReference type="EMBL" id="KZ821218">
    <property type="protein sequence ID" value="PYH49751.1"/>
    <property type="molecule type" value="Genomic_DNA"/>
</dbReference>
<keyword evidence="3" id="KW-1185">Reference proteome</keyword>
<dbReference type="PANTHER" id="PTHR43591">
    <property type="entry name" value="METHYLTRANSFERASE"/>
    <property type="match status" value="1"/>
</dbReference>
<dbReference type="RefSeq" id="XP_025435733.1">
    <property type="nucleotide sequence ID" value="XM_025576194.1"/>
</dbReference>
<dbReference type="GO" id="GO:0008168">
    <property type="term" value="F:methyltransferase activity"/>
    <property type="evidence" value="ECO:0007669"/>
    <property type="project" value="UniProtKB-KW"/>
</dbReference>
<feature type="domain" description="Methyltransferase" evidence="1">
    <location>
        <begin position="125"/>
        <end position="220"/>
    </location>
</feature>
<evidence type="ECO:0000313" key="3">
    <source>
        <dbReference type="Proteomes" id="UP000248349"/>
    </source>
</evidence>
<accession>A0A318ZQ48</accession>